<organism evidence="1 2">
    <name type="scientific">Brevibacillus brevis</name>
    <name type="common">Bacillus brevis</name>
    <dbReference type="NCBI Taxonomy" id="1393"/>
    <lineage>
        <taxon>Bacteria</taxon>
        <taxon>Bacillati</taxon>
        <taxon>Bacillota</taxon>
        <taxon>Bacilli</taxon>
        <taxon>Bacillales</taxon>
        <taxon>Paenibacillaceae</taxon>
        <taxon>Brevibacillus</taxon>
    </lineage>
</organism>
<keyword evidence="2" id="KW-1185">Reference proteome</keyword>
<dbReference type="EMBL" id="CP134050">
    <property type="protein sequence ID" value="WNC16640.1"/>
    <property type="molecule type" value="Genomic_DNA"/>
</dbReference>
<reference evidence="1 2" key="1">
    <citation type="submission" date="2023-09" db="EMBL/GenBank/DDBJ databases">
        <title>Complete Genome and Methylome dissection of Bacillus brevis NEB573 original source of BbsI restriction endonuclease.</title>
        <authorList>
            <person name="Fomenkov A."/>
            <person name="Roberts R.D."/>
        </authorList>
    </citation>
    <scope>NUCLEOTIDE SEQUENCE [LARGE SCALE GENOMIC DNA]</scope>
    <source>
        <strain evidence="1 2">NEB573</strain>
    </source>
</reference>
<dbReference type="RefSeq" id="WP_310771486.1">
    <property type="nucleotide sequence ID" value="NZ_CP134050.1"/>
</dbReference>
<gene>
    <name evidence="1" type="ORF">RGB73_10085</name>
</gene>
<evidence type="ECO:0000313" key="1">
    <source>
        <dbReference type="EMBL" id="WNC16640.1"/>
    </source>
</evidence>
<sequence>MSIPILFIHRADEEHLGACLQQARISNPASRVILIGTKENAKHCPPQAEHHLIQDYGQSAQLFANFYRHLSSNDYTYNLFCFQRWFILRDFLRRNHISQCYYLDSDVLLYADVNPPEYQDLLLEFSWTTFCDVATLDRFCHYMIAHFTDPRLLQKLLDYSKEIGNVPLSDMVTCIHYHNYFLRKNSTFGLFGDSFFDHNLSCPLAPSCPAIEMLEGKKRMYLVNGTLACKVLGTDRYLKANSLHFQGSAKAYIPFFLSPNLPRHASPHSFDYGSCQWLPVPE</sequence>
<protein>
    <recommendedName>
        <fullName evidence="3">Mannosyltransferase</fullName>
    </recommendedName>
</protein>
<evidence type="ECO:0008006" key="3">
    <source>
        <dbReference type="Google" id="ProtNLM"/>
    </source>
</evidence>
<accession>A0ABY9T971</accession>
<evidence type="ECO:0000313" key="2">
    <source>
        <dbReference type="Proteomes" id="UP001256827"/>
    </source>
</evidence>
<proteinExistence type="predicted"/>
<dbReference type="Proteomes" id="UP001256827">
    <property type="component" value="Chromosome"/>
</dbReference>
<name>A0ABY9T971_BREBE</name>